<keyword evidence="4 5" id="KW-0472">Membrane</keyword>
<evidence type="ECO:0000256" key="3">
    <source>
        <dbReference type="ARBA" id="ARBA00022989"/>
    </source>
</evidence>
<dbReference type="GO" id="GO:1905039">
    <property type="term" value="P:carboxylic acid transmembrane transport"/>
    <property type="evidence" value="ECO:0007669"/>
    <property type="project" value="UniProtKB-ARBA"/>
</dbReference>
<dbReference type="AlphaFoldDB" id="A0A3P3XEW5"/>
<dbReference type="GO" id="GO:0008514">
    <property type="term" value="F:organic anion transmembrane transporter activity"/>
    <property type="evidence" value="ECO:0007669"/>
    <property type="project" value="UniProtKB-ARBA"/>
</dbReference>
<name>A0A3P3XEW5_9SPIR</name>
<dbReference type="EMBL" id="FWDM01000001">
    <property type="protein sequence ID" value="SLM09735.1"/>
    <property type="molecule type" value="Genomic_DNA"/>
</dbReference>
<feature type="transmembrane region" description="Helical" evidence="5">
    <location>
        <begin position="277"/>
        <end position="295"/>
    </location>
</feature>
<dbReference type="PANTHER" id="PTHR10283">
    <property type="entry name" value="SOLUTE CARRIER FAMILY 13 MEMBER"/>
    <property type="match status" value="1"/>
</dbReference>
<accession>A0A3P3XEW5</accession>
<feature type="transmembrane region" description="Helical" evidence="5">
    <location>
        <begin position="396"/>
        <end position="413"/>
    </location>
</feature>
<evidence type="ECO:0000313" key="6">
    <source>
        <dbReference type="EMBL" id="SLM09735.1"/>
    </source>
</evidence>
<evidence type="ECO:0000256" key="5">
    <source>
        <dbReference type="SAM" id="Phobius"/>
    </source>
</evidence>
<dbReference type="InterPro" id="IPR001898">
    <property type="entry name" value="SLC13A/DASS"/>
</dbReference>
<evidence type="ECO:0000256" key="1">
    <source>
        <dbReference type="ARBA" id="ARBA00004141"/>
    </source>
</evidence>
<reference evidence="6" key="1">
    <citation type="submission" date="2017-02" db="EMBL/GenBank/DDBJ databases">
        <authorList>
            <person name="Regsiter A."/>
            <person name="William W."/>
        </authorList>
    </citation>
    <scope>NUCLEOTIDE SEQUENCE</scope>
    <source>
        <strain evidence="6">Bib</strain>
    </source>
</reference>
<keyword evidence="2 5" id="KW-0812">Transmembrane</keyword>
<evidence type="ECO:0000256" key="2">
    <source>
        <dbReference type="ARBA" id="ARBA00022692"/>
    </source>
</evidence>
<dbReference type="PANTHER" id="PTHR10283:SF82">
    <property type="entry name" value="SOLUTE CARRIER FAMILY 13 MEMBER 2"/>
    <property type="match status" value="1"/>
</dbReference>
<feature type="transmembrane region" description="Helical" evidence="5">
    <location>
        <begin position="333"/>
        <end position="352"/>
    </location>
</feature>
<feature type="transmembrane region" description="Helical" evidence="5">
    <location>
        <begin position="48"/>
        <end position="76"/>
    </location>
</feature>
<feature type="transmembrane region" description="Helical" evidence="5">
    <location>
        <begin position="178"/>
        <end position="201"/>
    </location>
</feature>
<feature type="transmembrane region" description="Helical" evidence="5">
    <location>
        <begin position="419"/>
        <end position="442"/>
    </location>
</feature>
<feature type="transmembrane region" description="Helical" evidence="5">
    <location>
        <begin position="358"/>
        <end position="384"/>
    </location>
</feature>
<dbReference type="GO" id="GO:0005886">
    <property type="term" value="C:plasma membrane"/>
    <property type="evidence" value="ECO:0007669"/>
    <property type="project" value="TreeGrafter"/>
</dbReference>
<protein>
    <submittedName>
        <fullName evidence="6">Anion transporter</fullName>
    </submittedName>
</protein>
<dbReference type="Pfam" id="PF00939">
    <property type="entry name" value="Na_sulph_symp"/>
    <property type="match status" value="1"/>
</dbReference>
<comment type="subcellular location">
    <subcellularLocation>
        <location evidence="1">Membrane</location>
        <topology evidence="1">Multi-pass membrane protein</topology>
    </subcellularLocation>
</comment>
<feature type="transmembrane region" description="Helical" evidence="5">
    <location>
        <begin position="454"/>
        <end position="476"/>
    </location>
</feature>
<dbReference type="NCBIfam" id="TIGR00785">
    <property type="entry name" value="dass"/>
    <property type="match status" value="1"/>
</dbReference>
<proteinExistence type="predicted"/>
<gene>
    <name evidence="6" type="ORF">SPIROBIBN47_10030</name>
</gene>
<keyword evidence="3 5" id="KW-1133">Transmembrane helix</keyword>
<evidence type="ECO:0000256" key="4">
    <source>
        <dbReference type="ARBA" id="ARBA00023136"/>
    </source>
</evidence>
<feature type="transmembrane region" description="Helical" evidence="5">
    <location>
        <begin position="135"/>
        <end position="166"/>
    </location>
</feature>
<sequence length="483" mass="50409">MNKNSAARKLAAIGIAAILFAVLAFLPLPDSVRRAGDALLDPKGQRAIAVLAGALVIWVLEALPFHITGLLAMVMLALVGAGDFATIVKSGFGDDVVLFFIGVLALAAAIVRSGLGKRVSLLVLSITGNSTRRIIFGFLAAGAFLSMWVTAIASSAIIMPLALAILTEEGAKPGESRFGRALMLAVAWGALIGAVGTPAGSGSNPLVVKFMGSLAHVDISFVRWMTIGLPIVALLLPSAWGVLVLFSPPEMTHLQKSRDDIKHEFSNQSRMSHDEKATLIVFAITVLIWVASPLFQSFWHIKIPISMGAVAAVVLLFVPGMTSFKWKDLQKEIDWSGIILIAAGISLGMTLYQTGAAAWLSVVLLGGIGNLPLFVRLVLIVLAVLTVKIAFSSNTLTGTIIVPLVLALGPLLGTGAAGLALAAGFTANLAIILVTTSPVNIIPYTTGYFSIKDMAIAGLILTPLAALIIALVFSILGPAMGIL</sequence>
<organism evidence="6">
    <name type="scientific">uncultured spirochete</name>
    <dbReference type="NCBI Taxonomy" id="156406"/>
    <lineage>
        <taxon>Bacteria</taxon>
        <taxon>Pseudomonadati</taxon>
        <taxon>Spirochaetota</taxon>
        <taxon>Spirochaetia</taxon>
        <taxon>Spirochaetales</taxon>
        <taxon>environmental samples</taxon>
    </lineage>
</organism>
<feature type="transmembrane region" description="Helical" evidence="5">
    <location>
        <begin position="301"/>
        <end position="321"/>
    </location>
</feature>
<feature type="transmembrane region" description="Helical" evidence="5">
    <location>
        <begin position="221"/>
        <end position="246"/>
    </location>
</feature>
<feature type="transmembrane region" description="Helical" evidence="5">
    <location>
        <begin position="96"/>
        <end position="115"/>
    </location>
</feature>